<feature type="domain" description="FAD-binding FR-type" evidence="12">
    <location>
        <begin position="171"/>
        <end position="282"/>
    </location>
</feature>
<dbReference type="EC" id="1.14.12.17" evidence="2"/>
<dbReference type="InterPro" id="IPR000971">
    <property type="entry name" value="Globin"/>
</dbReference>
<comment type="catalytic activity">
    <reaction evidence="8">
        <text>2 nitric oxide + NADH + 2 O2 = 2 nitrate + NAD(+) + H(+)</text>
        <dbReference type="Rhea" id="RHEA:19469"/>
        <dbReference type="ChEBI" id="CHEBI:15378"/>
        <dbReference type="ChEBI" id="CHEBI:15379"/>
        <dbReference type="ChEBI" id="CHEBI:16480"/>
        <dbReference type="ChEBI" id="CHEBI:17632"/>
        <dbReference type="ChEBI" id="CHEBI:57540"/>
        <dbReference type="ChEBI" id="CHEBI:57945"/>
        <dbReference type="EC" id="1.14.12.17"/>
    </reaction>
</comment>
<evidence type="ECO:0000256" key="7">
    <source>
        <dbReference type="ARBA" id="ARBA00023027"/>
    </source>
</evidence>
<keyword evidence="10" id="KW-0813">Transport</keyword>
<dbReference type="AlphaFoldDB" id="A0A220UBG8"/>
<dbReference type="GO" id="GO:0046210">
    <property type="term" value="P:nitric oxide catabolic process"/>
    <property type="evidence" value="ECO:0007669"/>
    <property type="project" value="TreeGrafter"/>
</dbReference>
<dbReference type="InterPro" id="IPR017938">
    <property type="entry name" value="Riboflavin_synthase-like_b-brl"/>
</dbReference>
<dbReference type="RefSeq" id="WP_089064280.1">
    <property type="nucleotide sequence ID" value="NZ_CP022316.1"/>
</dbReference>
<dbReference type="InterPro" id="IPR039261">
    <property type="entry name" value="FNR_nucleotide-bd"/>
</dbReference>
<evidence type="ECO:0000256" key="2">
    <source>
        <dbReference type="ARBA" id="ARBA00012229"/>
    </source>
</evidence>
<comment type="similarity">
    <text evidence="10">Belongs to the globin family.</text>
</comment>
<dbReference type="Proteomes" id="UP000198398">
    <property type="component" value="Chromosome"/>
</dbReference>
<gene>
    <name evidence="13" type="ORF">CFK39_03440</name>
</gene>
<evidence type="ECO:0000256" key="1">
    <source>
        <dbReference type="ARBA" id="ARBA00006401"/>
    </source>
</evidence>
<dbReference type="GO" id="GO:0020037">
    <property type="term" value="F:heme binding"/>
    <property type="evidence" value="ECO:0007669"/>
    <property type="project" value="InterPro"/>
</dbReference>
<keyword evidence="4 10" id="KW-0561">Oxygen transport</keyword>
<dbReference type="PANTHER" id="PTHR43396">
    <property type="entry name" value="FLAVOHEMOPROTEIN"/>
    <property type="match status" value="1"/>
</dbReference>
<sequence length="432" mass="46898">MTVDVAYALHPQLDPEARLEPVHEEAVRATLPLVGAHIEEIAPVFYQRMFSAHPELLVDTFNRGNQAQGAQQKALAASVATYATLLVTPDAPSPREMLGRIGHKHASLGITEDQYGIVHEHLMAAIVEVLGAETVTAEIAAAWDAVYWHMAATLIDFEKDLYAAAEVAPGDVFREAVVLRRTQESSTVASYVLSAPEGDEPLRDFVPGQYTTVGVRLPDGARQLRQYSLSDAPGEGRWRITVRRVDAADPDPAGEVSSWIHGNLRAGDRLQVTLPYGDLALDTRSEDPVVLISNGIGLTPMLGMLRHLAATQPHRPVRVMHADRDAGDSAHVRELVATVCALPEGADARLGLWFTAAQPVEELPGTATGRVRVHAGRMGLRAEHLPEEAEIYLCGSSGFLQNLRGQLEELAADPERVHVELFAPNDWLLPAG</sequence>
<dbReference type="GO" id="GO:0046872">
    <property type="term" value="F:metal ion binding"/>
    <property type="evidence" value="ECO:0007669"/>
    <property type="project" value="UniProtKB-KW"/>
</dbReference>
<dbReference type="GO" id="GO:0005344">
    <property type="term" value="F:oxygen carrier activity"/>
    <property type="evidence" value="ECO:0007669"/>
    <property type="project" value="UniProtKB-KW"/>
</dbReference>
<dbReference type="Pfam" id="PF00175">
    <property type="entry name" value="NAD_binding_1"/>
    <property type="match status" value="1"/>
</dbReference>
<evidence type="ECO:0000259" key="12">
    <source>
        <dbReference type="PROSITE" id="PS51384"/>
    </source>
</evidence>
<evidence type="ECO:0000313" key="13">
    <source>
        <dbReference type="EMBL" id="ASK65033.1"/>
    </source>
</evidence>
<dbReference type="CDD" id="cd06184">
    <property type="entry name" value="flavohem_like_fad_nad_binding"/>
    <property type="match status" value="1"/>
</dbReference>
<evidence type="ECO:0000256" key="5">
    <source>
        <dbReference type="ARBA" id="ARBA00022723"/>
    </source>
</evidence>
<proteinExistence type="inferred from homology"/>
<dbReference type="InterPro" id="IPR009050">
    <property type="entry name" value="Globin-like_sf"/>
</dbReference>
<evidence type="ECO:0000259" key="11">
    <source>
        <dbReference type="PROSITE" id="PS01033"/>
    </source>
</evidence>
<dbReference type="Pfam" id="PF00042">
    <property type="entry name" value="Globin"/>
    <property type="match status" value="1"/>
</dbReference>
<name>A0A220UBG8_9MICO</name>
<dbReference type="SUPFAM" id="SSF63380">
    <property type="entry name" value="Riboflavin synthase domain-like"/>
    <property type="match status" value="1"/>
</dbReference>
<comment type="similarity">
    <text evidence="1">In the C-terminal section; belongs to the flavoprotein pyridine nucleotide cytochrome reductase family.</text>
</comment>
<dbReference type="PANTHER" id="PTHR43396:SF3">
    <property type="entry name" value="FLAVOHEMOPROTEIN"/>
    <property type="match status" value="1"/>
</dbReference>
<evidence type="ECO:0000256" key="9">
    <source>
        <dbReference type="ARBA" id="ARBA00049433"/>
    </source>
</evidence>
<feature type="domain" description="Globin" evidence="11">
    <location>
        <begin position="18"/>
        <end position="159"/>
    </location>
</feature>
<evidence type="ECO:0000256" key="4">
    <source>
        <dbReference type="ARBA" id="ARBA00022621"/>
    </source>
</evidence>
<organism evidence="13 14">
    <name type="scientific">Brachybacterium avium</name>
    <dbReference type="NCBI Taxonomy" id="2017485"/>
    <lineage>
        <taxon>Bacteria</taxon>
        <taxon>Bacillati</taxon>
        <taxon>Actinomycetota</taxon>
        <taxon>Actinomycetes</taxon>
        <taxon>Micrococcales</taxon>
        <taxon>Dermabacteraceae</taxon>
        <taxon>Brachybacterium</taxon>
    </lineage>
</organism>
<dbReference type="PROSITE" id="PS01033">
    <property type="entry name" value="GLOBIN"/>
    <property type="match status" value="1"/>
</dbReference>
<evidence type="ECO:0000256" key="8">
    <source>
        <dbReference type="ARBA" id="ARBA00048649"/>
    </source>
</evidence>
<dbReference type="Gene3D" id="2.40.30.10">
    <property type="entry name" value="Translation factors"/>
    <property type="match status" value="1"/>
</dbReference>
<keyword evidence="7" id="KW-0520">NAD</keyword>
<protein>
    <recommendedName>
        <fullName evidence="2">nitric oxide dioxygenase</fullName>
        <ecNumber evidence="2">1.14.12.17</ecNumber>
    </recommendedName>
</protein>
<dbReference type="PRINTS" id="PR00410">
    <property type="entry name" value="PHEHYDRXLASE"/>
</dbReference>
<dbReference type="SUPFAM" id="SSF46458">
    <property type="entry name" value="Globin-like"/>
    <property type="match status" value="1"/>
</dbReference>
<reference evidence="14" key="1">
    <citation type="submission" date="2017-07" db="EMBL/GenBank/DDBJ databases">
        <title>Brachybacterium sp. VR2415.</title>
        <authorList>
            <person name="Tak E.J."/>
            <person name="Bae J.-W."/>
        </authorList>
    </citation>
    <scope>NUCLEOTIDE SEQUENCE [LARGE SCALE GENOMIC DNA]</scope>
    <source>
        <strain evidence="14">VR2415</strain>
    </source>
</reference>
<keyword evidence="5" id="KW-0479">Metal-binding</keyword>
<dbReference type="GO" id="GO:0071500">
    <property type="term" value="P:cellular response to nitrosative stress"/>
    <property type="evidence" value="ECO:0007669"/>
    <property type="project" value="TreeGrafter"/>
</dbReference>
<keyword evidence="6" id="KW-0408">Iron</keyword>
<dbReference type="GO" id="GO:0008941">
    <property type="term" value="F:nitric oxide dioxygenase NAD(P)H activity"/>
    <property type="evidence" value="ECO:0007669"/>
    <property type="project" value="UniProtKB-EC"/>
</dbReference>
<dbReference type="GO" id="GO:0019825">
    <property type="term" value="F:oxygen binding"/>
    <property type="evidence" value="ECO:0007669"/>
    <property type="project" value="InterPro"/>
</dbReference>
<dbReference type="InterPro" id="IPR012292">
    <property type="entry name" value="Globin/Proto"/>
</dbReference>
<dbReference type="OrthoDB" id="9796486at2"/>
<dbReference type="EMBL" id="CP022316">
    <property type="protein sequence ID" value="ASK65033.1"/>
    <property type="molecule type" value="Genomic_DNA"/>
</dbReference>
<dbReference type="KEGG" id="brv:CFK39_03440"/>
<dbReference type="PROSITE" id="PS51384">
    <property type="entry name" value="FAD_FR"/>
    <property type="match status" value="1"/>
</dbReference>
<evidence type="ECO:0000313" key="14">
    <source>
        <dbReference type="Proteomes" id="UP000198398"/>
    </source>
</evidence>
<keyword evidence="3 10" id="KW-0349">Heme</keyword>
<dbReference type="Gene3D" id="3.40.50.80">
    <property type="entry name" value="Nucleotide-binding domain of ferredoxin-NADP reductase (FNR) module"/>
    <property type="match status" value="1"/>
</dbReference>
<comment type="catalytic activity">
    <reaction evidence="9">
        <text>2 nitric oxide + NADPH + 2 O2 = 2 nitrate + NADP(+) + H(+)</text>
        <dbReference type="Rhea" id="RHEA:19465"/>
        <dbReference type="ChEBI" id="CHEBI:15378"/>
        <dbReference type="ChEBI" id="CHEBI:15379"/>
        <dbReference type="ChEBI" id="CHEBI:16480"/>
        <dbReference type="ChEBI" id="CHEBI:17632"/>
        <dbReference type="ChEBI" id="CHEBI:57783"/>
        <dbReference type="ChEBI" id="CHEBI:58349"/>
        <dbReference type="EC" id="1.14.12.17"/>
    </reaction>
</comment>
<accession>A0A220UBG8</accession>
<evidence type="ECO:0000256" key="3">
    <source>
        <dbReference type="ARBA" id="ARBA00022617"/>
    </source>
</evidence>
<dbReference type="Gene3D" id="1.10.490.10">
    <property type="entry name" value="Globins"/>
    <property type="match status" value="1"/>
</dbReference>
<evidence type="ECO:0000256" key="10">
    <source>
        <dbReference type="RuleBase" id="RU000356"/>
    </source>
</evidence>
<evidence type="ECO:0000256" key="6">
    <source>
        <dbReference type="ARBA" id="ARBA00023004"/>
    </source>
</evidence>
<dbReference type="InterPro" id="IPR017927">
    <property type="entry name" value="FAD-bd_FR_type"/>
</dbReference>
<keyword evidence="14" id="KW-1185">Reference proteome</keyword>
<dbReference type="InterPro" id="IPR001433">
    <property type="entry name" value="OxRdtase_FAD/NAD-bd"/>
</dbReference>
<dbReference type="SUPFAM" id="SSF52343">
    <property type="entry name" value="Ferredoxin reductase-like, C-terminal NADP-linked domain"/>
    <property type="match status" value="1"/>
</dbReference>
<dbReference type="CDD" id="cd14782">
    <property type="entry name" value="FHb-globin_2"/>
    <property type="match status" value="1"/>
</dbReference>
<dbReference type="GO" id="GO:0071949">
    <property type="term" value="F:FAD binding"/>
    <property type="evidence" value="ECO:0007669"/>
    <property type="project" value="TreeGrafter"/>
</dbReference>